<keyword evidence="4" id="KW-0808">Transferase</keyword>
<evidence type="ECO:0000256" key="7">
    <source>
        <dbReference type="SAM" id="MobiDB-lite"/>
    </source>
</evidence>
<keyword evidence="3" id="KW-1003">Cell membrane</keyword>
<dbReference type="InterPro" id="IPR007554">
    <property type="entry name" value="Glycerophosphate_synth"/>
</dbReference>
<keyword evidence="10" id="KW-1185">Reference proteome</keyword>
<dbReference type="Gene3D" id="3.40.50.12580">
    <property type="match status" value="1"/>
</dbReference>
<dbReference type="RefSeq" id="WP_205048348.1">
    <property type="nucleotide sequence ID" value="NZ_CAJVAX010000007.1"/>
</dbReference>
<dbReference type="GO" id="GO:0047355">
    <property type="term" value="F:CDP-glycerol glycerophosphotransferase activity"/>
    <property type="evidence" value="ECO:0007669"/>
    <property type="project" value="InterPro"/>
</dbReference>
<reference evidence="9" key="1">
    <citation type="submission" date="2021-06" db="EMBL/GenBank/DDBJ databases">
        <authorList>
            <person name="Arsene-Ploetze F."/>
        </authorList>
    </citation>
    <scope>NUCLEOTIDE SEQUENCE</scope>
    <source>
        <strain evidence="9">SBRY1</strain>
    </source>
</reference>
<dbReference type="InterPro" id="IPR001173">
    <property type="entry name" value="Glyco_trans_2-like"/>
</dbReference>
<dbReference type="PANTHER" id="PTHR37316">
    <property type="entry name" value="TEICHOIC ACID GLYCEROL-PHOSPHATE PRIMASE"/>
    <property type="match status" value="1"/>
</dbReference>
<protein>
    <submittedName>
        <fullName evidence="9">CDP-glycerol glycerophosphotransferase</fullName>
    </submittedName>
</protein>
<proteinExistence type="inferred from homology"/>
<evidence type="ECO:0000313" key="9">
    <source>
        <dbReference type="EMBL" id="CAG7622905.1"/>
    </source>
</evidence>
<name>A0A9W4GZ63_9ACTN</name>
<keyword evidence="6" id="KW-0472">Membrane</keyword>
<evidence type="ECO:0000313" key="10">
    <source>
        <dbReference type="Proteomes" id="UP001153328"/>
    </source>
</evidence>
<dbReference type="PANTHER" id="PTHR37316:SF3">
    <property type="entry name" value="TEICHOIC ACID GLYCEROL-PHOSPHATE TRANSFERASE"/>
    <property type="match status" value="1"/>
</dbReference>
<dbReference type="SUPFAM" id="SSF53756">
    <property type="entry name" value="UDP-Glycosyltransferase/glycogen phosphorylase"/>
    <property type="match status" value="1"/>
</dbReference>
<dbReference type="GO" id="GO:0019350">
    <property type="term" value="P:teichoic acid biosynthetic process"/>
    <property type="evidence" value="ECO:0007669"/>
    <property type="project" value="UniProtKB-KW"/>
</dbReference>
<evidence type="ECO:0000259" key="8">
    <source>
        <dbReference type="Pfam" id="PF00535"/>
    </source>
</evidence>
<dbReference type="Gene3D" id="3.90.550.10">
    <property type="entry name" value="Spore Coat Polysaccharide Biosynthesis Protein SpsA, Chain A"/>
    <property type="match status" value="1"/>
</dbReference>
<dbReference type="Proteomes" id="UP001153328">
    <property type="component" value="Unassembled WGS sequence"/>
</dbReference>
<dbReference type="InterPro" id="IPR043149">
    <property type="entry name" value="TagF_N"/>
</dbReference>
<dbReference type="GO" id="GO:0005886">
    <property type="term" value="C:plasma membrane"/>
    <property type="evidence" value="ECO:0007669"/>
    <property type="project" value="UniProtKB-SubCell"/>
</dbReference>
<dbReference type="AlphaFoldDB" id="A0A9W4GZ63"/>
<dbReference type="InterPro" id="IPR051612">
    <property type="entry name" value="Teichoic_Acid_Biosynth"/>
</dbReference>
<evidence type="ECO:0000256" key="6">
    <source>
        <dbReference type="ARBA" id="ARBA00023136"/>
    </source>
</evidence>
<comment type="subcellular location">
    <subcellularLocation>
        <location evidence="1">Cell membrane</location>
        <topology evidence="1">Peripheral membrane protein</topology>
    </subcellularLocation>
</comment>
<evidence type="ECO:0000256" key="5">
    <source>
        <dbReference type="ARBA" id="ARBA00022944"/>
    </source>
</evidence>
<accession>A0A9W4GZ63</accession>
<dbReference type="Pfam" id="PF04464">
    <property type="entry name" value="Glyphos_transf"/>
    <property type="match status" value="1"/>
</dbReference>
<dbReference type="InterPro" id="IPR029044">
    <property type="entry name" value="Nucleotide-diphossugar_trans"/>
</dbReference>
<feature type="domain" description="Glycosyltransferase 2-like" evidence="8">
    <location>
        <begin position="5"/>
        <end position="114"/>
    </location>
</feature>
<dbReference type="Pfam" id="PF00535">
    <property type="entry name" value="Glycos_transf_2"/>
    <property type="match status" value="1"/>
</dbReference>
<gene>
    <name evidence="9" type="ORF">SBRY_150032</name>
</gene>
<dbReference type="CDD" id="cd00761">
    <property type="entry name" value="Glyco_tranf_GTA_type"/>
    <property type="match status" value="1"/>
</dbReference>
<dbReference type="EMBL" id="CAJVAX010000007">
    <property type="protein sequence ID" value="CAG7622905.1"/>
    <property type="molecule type" value="Genomic_DNA"/>
</dbReference>
<evidence type="ECO:0000256" key="4">
    <source>
        <dbReference type="ARBA" id="ARBA00022679"/>
    </source>
</evidence>
<evidence type="ECO:0000256" key="3">
    <source>
        <dbReference type="ARBA" id="ARBA00022475"/>
    </source>
</evidence>
<feature type="region of interest" description="Disordered" evidence="7">
    <location>
        <begin position="728"/>
        <end position="753"/>
    </location>
</feature>
<evidence type="ECO:0000256" key="2">
    <source>
        <dbReference type="ARBA" id="ARBA00010488"/>
    </source>
</evidence>
<keyword evidence="5" id="KW-0777">Teichoic acid biosynthesis</keyword>
<evidence type="ECO:0000256" key="1">
    <source>
        <dbReference type="ARBA" id="ARBA00004202"/>
    </source>
</evidence>
<dbReference type="Gene3D" id="3.40.50.11820">
    <property type="match status" value="1"/>
</dbReference>
<comment type="caution">
    <text evidence="9">The sequence shown here is derived from an EMBL/GenBank/DDBJ whole genome shotgun (WGS) entry which is preliminary data.</text>
</comment>
<comment type="similarity">
    <text evidence="2">Belongs to the CDP-glycerol glycerophosphotransferase family.</text>
</comment>
<organism evidence="9 10">
    <name type="scientific">Actinacidiphila bryophytorum</name>
    <dbReference type="NCBI Taxonomy" id="1436133"/>
    <lineage>
        <taxon>Bacteria</taxon>
        <taxon>Bacillati</taxon>
        <taxon>Actinomycetota</taxon>
        <taxon>Actinomycetes</taxon>
        <taxon>Kitasatosporales</taxon>
        <taxon>Streptomycetaceae</taxon>
        <taxon>Actinacidiphila</taxon>
    </lineage>
</organism>
<dbReference type="InterPro" id="IPR043148">
    <property type="entry name" value="TagF_C"/>
</dbReference>
<dbReference type="SUPFAM" id="SSF53448">
    <property type="entry name" value="Nucleotide-diphospho-sugar transferases"/>
    <property type="match status" value="1"/>
</dbReference>
<sequence>MPRFSVVVPAHRAQGFLRPCLESVLGQAGLDRSGGDVEVIAVDDASPDACGAIIDDLAAADPRVVPVHLDLAGGTGKARDAGAARATGDYLLFLDADDLMAPGTLAALDARLGRTGDPDVLLFDHERFTVWENVQESGDGDFLAAAGTRVFTAADLPDCLACYPAAWNRAVRRDHWTSHGFAFGDAPYADVAVATRLLTAAARIACLDRVCVRWRKRRSGSLTTTRGAHHLAVLDRYEELFADPALPGEAGRAALYGQMAALLMAVGEDRLTPDAAPDFVRRAGRLLTDHRPAGWTAPEPKEARWVRAAGTGSYGRYRAALGGRALAMQVVKKARARKNGLARSLYQRYYRLRLRRPVDRNLVLYAAYWNRGVSCNPAAIYRKAAEIAPHLHGVWVVNKRDRDALPPGTDHVVVNSRRYWDVLARAGYLVNNANFTGNVTKRPEQTYVQTHHGTPLKHMGMDLRARPAVGKGMSFGRLLDHADQWDYSLVPNQHSAEVFDRVYPSGYRTLPSGYPRNDVFYTSGPDDVRRARQALGLALGTTAILYAPTHRDYQRDFVLPLDLERLARELGPGYTLLVRAHYFYGQSPQLEELHQAGTIVDVSAHPCVEDLCLASDALVTDFSSLMFDYANLDRPIVVHAADWAAYRAARGVYFDLLSGRPGETPGAVAVDETSLAEVFRDGEWNSPAAAALRAAFRTRFCSYDDGLAAERVVRRVFLGEEGLLPYRPLPDRHPAPSPATLTTPAPTPAVPAP</sequence>